<reference evidence="1 2" key="1">
    <citation type="journal article" date="2019" name="Sci. Rep.">
        <title>Comparative genomics of chytrid fungi reveal insights into the obligate biotrophic and pathogenic lifestyle of Synchytrium endobioticum.</title>
        <authorList>
            <person name="van de Vossenberg B.T.L.H."/>
            <person name="Warris S."/>
            <person name="Nguyen H.D.T."/>
            <person name="van Gent-Pelzer M.P.E."/>
            <person name="Joly D.L."/>
            <person name="van de Geest H.C."/>
            <person name="Bonants P.J.M."/>
            <person name="Smith D.S."/>
            <person name="Levesque C.A."/>
            <person name="van der Lee T.A.J."/>
        </authorList>
    </citation>
    <scope>NUCLEOTIDE SEQUENCE [LARGE SCALE GENOMIC DNA]</scope>
    <source>
        <strain evidence="1 2">LEV6574</strain>
    </source>
</reference>
<name>A0A507CRE5_9FUNG</name>
<dbReference type="VEuPathDB" id="FungiDB:SeMB42_g07622"/>
<proteinExistence type="predicted"/>
<sequence>MPDYVISLFLLLPPPEDVPPEYLELATRFHRLVVHRAHQHSMPEAASAASERSESAGSTDNFIWVERWKDAELLRHAYAKAAGARYSSYAESLREYRSGMTANKFLQLSAELEVLRAKWEPSSITSITGLEPTDDMSLAHNEFVWEGLMGLDRLAYLFAYDNLEEVKVGVLRNNLA</sequence>
<dbReference type="Proteomes" id="UP000320475">
    <property type="component" value="Unassembled WGS sequence"/>
</dbReference>
<dbReference type="AlphaFoldDB" id="A0A507CRE5"/>
<protein>
    <recommendedName>
        <fullName evidence="3">ABM domain-containing protein</fullName>
    </recommendedName>
</protein>
<organism evidence="1 2">
    <name type="scientific">Synchytrium endobioticum</name>
    <dbReference type="NCBI Taxonomy" id="286115"/>
    <lineage>
        <taxon>Eukaryota</taxon>
        <taxon>Fungi</taxon>
        <taxon>Fungi incertae sedis</taxon>
        <taxon>Chytridiomycota</taxon>
        <taxon>Chytridiomycota incertae sedis</taxon>
        <taxon>Chytridiomycetes</taxon>
        <taxon>Synchytriales</taxon>
        <taxon>Synchytriaceae</taxon>
        <taxon>Synchytrium</taxon>
    </lineage>
</organism>
<comment type="caution">
    <text evidence="1">The sequence shown here is derived from an EMBL/GenBank/DDBJ whole genome shotgun (WGS) entry which is preliminary data.</text>
</comment>
<evidence type="ECO:0000313" key="1">
    <source>
        <dbReference type="EMBL" id="TPX41726.1"/>
    </source>
</evidence>
<dbReference type="EMBL" id="QEAM01000305">
    <property type="protein sequence ID" value="TPX41726.1"/>
    <property type="molecule type" value="Genomic_DNA"/>
</dbReference>
<evidence type="ECO:0000313" key="2">
    <source>
        <dbReference type="Proteomes" id="UP000320475"/>
    </source>
</evidence>
<accession>A0A507CRE5</accession>
<evidence type="ECO:0008006" key="3">
    <source>
        <dbReference type="Google" id="ProtNLM"/>
    </source>
</evidence>
<gene>
    <name evidence="1" type="ORF">SeLEV6574_g05952</name>
</gene>